<name>A0AAQ3KL72_9LILI</name>
<accession>A0AAQ3KL72</accession>
<keyword evidence="2" id="KW-1185">Reference proteome</keyword>
<reference evidence="1 2" key="1">
    <citation type="submission" date="2023-10" db="EMBL/GenBank/DDBJ databases">
        <title>Chromosome-scale genome assembly provides insights into flower coloration mechanisms of Canna indica.</title>
        <authorList>
            <person name="Li C."/>
        </authorList>
    </citation>
    <scope>NUCLEOTIDE SEQUENCE [LARGE SCALE GENOMIC DNA]</scope>
    <source>
        <tissue evidence="1">Flower</tissue>
    </source>
</reference>
<proteinExistence type="predicted"/>
<sequence>MYGELVTHQEGDPTQHQLDTDSWMQVTDVDHRRVYGIGTMAHARALLQPHGAGSSAFTSSSAGPSTSCADQDRLATIETAQARHSTDMVTMRDTIKHVTEYLADVQNLSSLRSLLQSFIGALATLFRNKRGTACAESHHVQLPQLEPGLRSPPLAPAKAGLHSPSAVEVRASGITVLGGLVPSGFIQHS</sequence>
<dbReference type="Proteomes" id="UP001327560">
    <property type="component" value="Chromosome 5"/>
</dbReference>
<evidence type="ECO:0000313" key="1">
    <source>
        <dbReference type="EMBL" id="WOL07862.1"/>
    </source>
</evidence>
<organism evidence="1 2">
    <name type="scientific">Canna indica</name>
    <name type="common">Indian-shot</name>
    <dbReference type="NCBI Taxonomy" id="4628"/>
    <lineage>
        <taxon>Eukaryota</taxon>
        <taxon>Viridiplantae</taxon>
        <taxon>Streptophyta</taxon>
        <taxon>Embryophyta</taxon>
        <taxon>Tracheophyta</taxon>
        <taxon>Spermatophyta</taxon>
        <taxon>Magnoliopsida</taxon>
        <taxon>Liliopsida</taxon>
        <taxon>Zingiberales</taxon>
        <taxon>Cannaceae</taxon>
        <taxon>Canna</taxon>
    </lineage>
</organism>
<gene>
    <name evidence="1" type="ORF">Cni_G16611</name>
</gene>
<evidence type="ECO:0000313" key="2">
    <source>
        <dbReference type="Proteomes" id="UP001327560"/>
    </source>
</evidence>
<protein>
    <submittedName>
        <fullName evidence="1">Uncharacterized protein</fullName>
    </submittedName>
</protein>
<dbReference type="AlphaFoldDB" id="A0AAQ3KL72"/>
<dbReference type="EMBL" id="CP136894">
    <property type="protein sequence ID" value="WOL07862.1"/>
    <property type="molecule type" value="Genomic_DNA"/>
</dbReference>